<evidence type="ECO:0000313" key="4">
    <source>
        <dbReference type="Proteomes" id="UP001321786"/>
    </source>
</evidence>
<dbReference type="Proteomes" id="UP001321786">
    <property type="component" value="Chromosome"/>
</dbReference>
<feature type="domain" description="ArsA/GET3 Anion-transporting ATPase-like" evidence="2">
    <location>
        <begin position="3"/>
        <end position="304"/>
    </location>
</feature>
<dbReference type="InterPro" id="IPR025723">
    <property type="entry name" value="ArsA/GET3_ATPase-like"/>
</dbReference>
<dbReference type="EMBL" id="AP028654">
    <property type="protein sequence ID" value="BEP27750.1"/>
    <property type="molecule type" value="Genomic_DNA"/>
</dbReference>
<dbReference type="AlphaFoldDB" id="A0AAU9E1P0"/>
<dbReference type="InterPro" id="IPR016300">
    <property type="entry name" value="ATPase_ArsA/GET3"/>
</dbReference>
<dbReference type="NCBIfam" id="TIGR00345">
    <property type="entry name" value="GET3_arsA_TRC40"/>
    <property type="match status" value="1"/>
</dbReference>
<proteinExistence type="inferred from homology"/>
<dbReference type="KEGG" id="hprf:HLPR_00810"/>
<comment type="similarity">
    <text evidence="1">Belongs to the arsA ATPase family.</text>
</comment>
<dbReference type="PANTHER" id="PTHR10803:SF3">
    <property type="entry name" value="ATPASE GET3"/>
    <property type="match status" value="1"/>
</dbReference>
<protein>
    <submittedName>
        <fullName evidence="3">TRC40/GET3/ArsA family transport-energizing ATPase</fullName>
    </submittedName>
</protein>
<dbReference type="InterPro" id="IPR027417">
    <property type="entry name" value="P-loop_NTPase"/>
</dbReference>
<keyword evidence="4" id="KW-1185">Reference proteome</keyword>
<organism evidence="3 4">
    <name type="scientific">Helicovermis profundi</name>
    <dbReference type="NCBI Taxonomy" id="3065157"/>
    <lineage>
        <taxon>Bacteria</taxon>
        <taxon>Bacillati</taxon>
        <taxon>Bacillota</taxon>
        <taxon>Clostridia</taxon>
        <taxon>Helicovermis</taxon>
    </lineage>
</organism>
<name>A0AAU9E1P0_9FIRM</name>
<sequence>MNKIIFFSGKGGVGKTSCASSFAISKINQNKKVLLVSTDPAHSTSDIFEMKINNTITTILDNLDAIEINPEEESKKYINSIRNNLHKIISPAILSEINTQLDAASVSPGTHEASLFDKMLSIINTEIENYDYIIFDTAPTGHTLRLFTLPELLGSWIDSLVKKRKKVVNYKKMSLTDKNKRKNLEHDPIIEILNRRKENLEKARKIMIDQNKLSFIFVLNAEKLPIDETKKAIEILNKYSIPVGTLIVNRILPKNIKDEFFIRKKEHEIKHLKTIYEYFKDFNIIELPLLERDMDFKNINELSNFFKTDKNLV</sequence>
<dbReference type="RefSeq" id="WP_338536120.1">
    <property type="nucleotide sequence ID" value="NZ_AP028654.1"/>
</dbReference>
<reference evidence="3 4" key="1">
    <citation type="submission" date="2023-08" db="EMBL/GenBank/DDBJ databases">
        <title>Helicovermis profunda gen. nov., sp. nov., a novel mesophilic, fermentative bacterium within the Bacillota from a deep-sea hydrothermal vent chimney.</title>
        <authorList>
            <person name="Miyazaki U."/>
            <person name="Mizutani D."/>
            <person name="Hashimoto Y."/>
            <person name="Tame A."/>
            <person name="Sawayama S."/>
            <person name="Miyazaki J."/>
            <person name="Takai K."/>
            <person name="Nakagawa S."/>
        </authorList>
    </citation>
    <scope>NUCLEOTIDE SEQUENCE [LARGE SCALE GENOMIC DNA]</scope>
    <source>
        <strain evidence="3 4">S502</strain>
    </source>
</reference>
<dbReference type="GO" id="GO:0016887">
    <property type="term" value="F:ATP hydrolysis activity"/>
    <property type="evidence" value="ECO:0007669"/>
    <property type="project" value="InterPro"/>
</dbReference>
<evidence type="ECO:0000256" key="1">
    <source>
        <dbReference type="ARBA" id="ARBA00011040"/>
    </source>
</evidence>
<evidence type="ECO:0000259" key="2">
    <source>
        <dbReference type="Pfam" id="PF02374"/>
    </source>
</evidence>
<dbReference type="CDD" id="cd02035">
    <property type="entry name" value="ArsA"/>
    <property type="match status" value="1"/>
</dbReference>
<evidence type="ECO:0000313" key="3">
    <source>
        <dbReference type="EMBL" id="BEP27750.1"/>
    </source>
</evidence>
<dbReference type="Pfam" id="PF02374">
    <property type="entry name" value="ArsA_ATPase"/>
    <property type="match status" value="1"/>
</dbReference>
<dbReference type="PANTHER" id="PTHR10803">
    <property type="entry name" value="ARSENICAL PUMP-DRIVING ATPASE ARSENITE-TRANSLOCATING ATPASE"/>
    <property type="match status" value="1"/>
</dbReference>
<dbReference type="Gene3D" id="3.40.50.300">
    <property type="entry name" value="P-loop containing nucleotide triphosphate hydrolases"/>
    <property type="match status" value="1"/>
</dbReference>
<dbReference type="GO" id="GO:0005524">
    <property type="term" value="F:ATP binding"/>
    <property type="evidence" value="ECO:0007669"/>
    <property type="project" value="InterPro"/>
</dbReference>
<gene>
    <name evidence="3" type="ORF">HLPR_00810</name>
</gene>
<accession>A0AAU9E1P0</accession>
<dbReference type="SUPFAM" id="SSF52540">
    <property type="entry name" value="P-loop containing nucleoside triphosphate hydrolases"/>
    <property type="match status" value="1"/>
</dbReference>